<accession>I6E2K7</accession>
<protein>
    <submittedName>
        <fullName evidence="2">Uncharacterized protein</fullName>
    </submittedName>
</protein>
<proteinExistence type="predicted"/>
<dbReference type="AlphaFoldDB" id="I6E2K7"/>
<dbReference type="EMBL" id="AKNB01000236">
    <property type="protein sequence ID" value="EIQ38249.1"/>
    <property type="molecule type" value="Genomic_DNA"/>
</dbReference>
<reference evidence="2 3" key="1">
    <citation type="submission" date="2012-03" db="EMBL/GenBank/DDBJ databases">
        <authorList>
            <person name="Rasko D."/>
            <person name="Redman J."/>
            <person name="Daugherty S.C."/>
            <person name="Tallon L."/>
            <person name="Sadzewicz L."/>
            <person name="Jones K."/>
            <person name="Santana-Cruz I."/>
            <person name="Liu X."/>
        </authorList>
    </citation>
    <scope>NUCLEOTIDE SEQUENCE [LARGE SCALE GENOMIC DNA]</scope>
    <source>
        <strain evidence="2 3">4444-74</strain>
    </source>
</reference>
<sequence length="96" mass="10211">MYVIRQSGNPAIRQSGNPAIIFDGYLSSSNGFAATKRPSFTVARIAPQCDPVRMPSFEMTSAACAAVALRGVNNDGPSIPATVKPPSCARKRRRDA</sequence>
<gene>
    <name evidence="2" type="ORF">SB444474_2242</name>
</gene>
<feature type="region of interest" description="Disordered" evidence="1">
    <location>
        <begin position="75"/>
        <end position="96"/>
    </location>
</feature>
<comment type="caution">
    <text evidence="2">The sequence shown here is derived from an EMBL/GenBank/DDBJ whole genome shotgun (WGS) entry which is preliminary data.</text>
</comment>
<evidence type="ECO:0000313" key="2">
    <source>
        <dbReference type="EMBL" id="EIQ38249.1"/>
    </source>
</evidence>
<organism evidence="2 3">
    <name type="scientific">Shigella boydii 4444-74</name>
    <dbReference type="NCBI Taxonomy" id="766140"/>
    <lineage>
        <taxon>Bacteria</taxon>
        <taxon>Pseudomonadati</taxon>
        <taxon>Pseudomonadota</taxon>
        <taxon>Gammaproteobacteria</taxon>
        <taxon>Enterobacterales</taxon>
        <taxon>Enterobacteriaceae</taxon>
        <taxon>Shigella</taxon>
    </lineage>
</organism>
<name>I6E2K7_SHIBO</name>
<evidence type="ECO:0000313" key="3">
    <source>
        <dbReference type="Proteomes" id="UP000004199"/>
    </source>
</evidence>
<evidence type="ECO:0000256" key="1">
    <source>
        <dbReference type="SAM" id="MobiDB-lite"/>
    </source>
</evidence>
<dbReference type="Proteomes" id="UP000004199">
    <property type="component" value="Unassembled WGS sequence"/>
</dbReference>